<accession>A0ABN1J0J0</accession>
<dbReference type="Gene3D" id="1.10.8.10">
    <property type="entry name" value="DNA helicase RuvA subunit, C-terminal domain"/>
    <property type="match status" value="1"/>
</dbReference>
<sequence length="179" mass="20998">MENLKLIDKLKEKANISYEEAKEALENSNWDILDAFLYLEERGRVEKPYVSIFYTNEVGYSEKSGEIVKIKETKYKTNNSYQGIFEVICKYIDTYNNIFLEIKKKDRLILKVPLTVVIVLLLFMFWIIIPLTVVGLFFDIKFYVYSKRVNTDKANRVLSDISEGVKIVKEKLKKVNKNG</sequence>
<evidence type="ECO:0000313" key="2">
    <source>
        <dbReference type="EMBL" id="GAA0725230.1"/>
    </source>
</evidence>
<dbReference type="RefSeq" id="WP_343769305.1">
    <property type="nucleotide sequence ID" value="NZ_BAAACF010000001.1"/>
</dbReference>
<dbReference type="CDD" id="cd14360">
    <property type="entry name" value="UBA_NAC_like_bac"/>
    <property type="match status" value="1"/>
</dbReference>
<keyword evidence="1" id="KW-1133">Transmembrane helix</keyword>
<comment type="caution">
    <text evidence="2">The sequence shown here is derived from an EMBL/GenBank/DDBJ whole genome shotgun (WGS) entry which is preliminary data.</text>
</comment>
<dbReference type="SUPFAM" id="SSF46934">
    <property type="entry name" value="UBA-like"/>
    <property type="match status" value="1"/>
</dbReference>
<evidence type="ECO:0000313" key="3">
    <source>
        <dbReference type="Proteomes" id="UP001500339"/>
    </source>
</evidence>
<dbReference type="InterPro" id="IPR009060">
    <property type="entry name" value="UBA-like_sf"/>
</dbReference>
<dbReference type="EMBL" id="BAAACF010000001">
    <property type="protein sequence ID" value="GAA0725230.1"/>
    <property type="molecule type" value="Genomic_DNA"/>
</dbReference>
<gene>
    <name evidence="2" type="ORF">GCM10008905_20210</name>
</gene>
<keyword evidence="3" id="KW-1185">Reference proteome</keyword>
<keyword evidence="1" id="KW-0812">Transmembrane</keyword>
<keyword evidence="1" id="KW-0472">Membrane</keyword>
<reference evidence="2 3" key="1">
    <citation type="journal article" date="2019" name="Int. J. Syst. Evol. Microbiol.">
        <title>The Global Catalogue of Microorganisms (GCM) 10K type strain sequencing project: providing services to taxonomists for standard genome sequencing and annotation.</title>
        <authorList>
            <consortium name="The Broad Institute Genomics Platform"/>
            <consortium name="The Broad Institute Genome Sequencing Center for Infectious Disease"/>
            <person name="Wu L."/>
            <person name="Ma J."/>
        </authorList>
    </citation>
    <scope>NUCLEOTIDE SEQUENCE [LARGE SCALE GENOMIC DNA]</scope>
    <source>
        <strain evidence="2 3">JCM 1405</strain>
    </source>
</reference>
<feature type="transmembrane region" description="Helical" evidence="1">
    <location>
        <begin position="112"/>
        <end position="138"/>
    </location>
</feature>
<organism evidence="2 3">
    <name type="scientific">Clostridium malenominatum</name>
    <dbReference type="NCBI Taxonomy" id="1539"/>
    <lineage>
        <taxon>Bacteria</taxon>
        <taxon>Bacillati</taxon>
        <taxon>Bacillota</taxon>
        <taxon>Clostridia</taxon>
        <taxon>Eubacteriales</taxon>
        <taxon>Clostridiaceae</taxon>
        <taxon>Clostridium</taxon>
    </lineage>
</organism>
<name>A0ABN1J0J0_9CLOT</name>
<evidence type="ECO:0000256" key="1">
    <source>
        <dbReference type="SAM" id="Phobius"/>
    </source>
</evidence>
<proteinExistence type="predicted"/>
<protein>
    <submittedName>
        <fullName evidence="2">UBA/TS-N domain-containing protein</fullName>
    </submittedName>
</protein>
<dbReference type="Proteomes" id="UP001500339">
    <property type="component" value="Unassembled WGS sequence"/>
</dbReference>